<sequence>MKAALSIIFLALSVAYVHGFQSHEVVDNGLLGVLKSLVEKFTCRLPKYFGSSVKYVLSVRGKGNFTEEPKTPYSTFDSEEFFDGNLDPQKETVILIHGFLHGCDHKFVQETTATYLKFRRHVQVIAVCWDGAFPDLEKRVGGLLSLLTYPAAYKGAKCVGKTVASFIQHLHDDLSVPWNKLTVVAHSLGTQVAGAAGNILPSLKKIIALDPAWKLPGLNNFHANSAKNIIVLHTSGILGTPFLAGTADFYANYKNWNQPGCESGNPIMSMRCNHYESVVLFNEALRNPKAFKAKEHYKGRRVYFSPETKVRGTFTFDFTVRIKSIPLITSAVEGLADVKCTLLGHIFPTEFVLCNNENGKEKNWTEKLDFPSLSFKLNKNSLFDGNLDPKREIVFIIHGFLYGCSSTFPQTTKAAYFEARPDVQVVLVCWSLGFPALVPHLGWLSWGTYKLSSSFALCVGKNIGSFMKHLHTDLRVPWKNMTLVAYSLGTQVAGAAGGAAPKLFKLIALDPATTGIWPITFLDSNSAKHVVALHTSNSVGKIMPIGTLDFFANDGFQPGCSAPVYQIIIQEWCNHYRAFLLFQESLKNPKAFLGRDIDGKSKAYFSPDTNARGVYYFETTTGKDKHGKNIPFSLEKKKKRRGGRKKRRVRITTRNHAKKNREKLYGYGFYLDNLTET</sequence>
<dbReference type="SUPFAM" id="SSF53474">
    <property type="entry name" value="alpha/beta-Hydrolases"/>
    <property type="match status" value="2"/>
</dbReference>
<dbReference type="GO" id="GO:0005615">
    <property type="term" value="C:extracellular space"/>
    <property type="evidence" value="ECO:0007669"/>
    <property type="project" value="TreeGrafter"/>
</dbReference>
<gene>
    <name evidence="6" type="ORF">GE061_013168</name>
</gene>
<evidence type="ECO:0000256" key="2">
    <source>
        <dbReference type="ARBA" id="ARBA00010701"/>
    </source>
</evidence>
<comment type="similarity">
    <text evidence="2 4">Belongs to the AB hydrolase superfamily. Lipase family.</text>
</comment>
<evidence type="ECO:0000256" key="1">
    <source>
        <dbReference type="ARBA" id="ARBA00004613"/>
    </source>
</evidence>
<dbReference type="Gene3D" id="3.40.50.1820">
    <property type="entry name" value="alpha/beta hydrolase"/>
    <property type="match status" value="2"/>
</dbReference>
<evidence type="ECO:0000256" key="4">
    <source>
        <dbReference type="RuleBase" id="RU004262"/>
    </source>
</evidence>
<proteinExistence type="inferred from homology"/>
<dbReference type="Proteomes" id="UP000466442">
    <property type="component" value="Unassembled WGS sequence"/>
</dbReference>
<dbReference type="EMBL" id="WIXP02000004">
    <property type="protein sequence ID" value="KAF6212642.1"/>
    <property type="molecule type" value="Genomic_DNA"/>
</dbReference>
<feature type="domain" description="Lipase" evidence="5">
    <location>
        <begin position="384"/>
        <end position="595"/>
    </location>
</feature>
<dbReference type="Pfam" id="PF00151">
    <property type="entry name" value="Lipase"/>
    <property type="match status" value="2"/>
</dbReference>
<dbReference type="GO" id="GO:0017171">
    <property type="term" value="F:serine hydrolase activity"/>
    <property type="evidence" value="ECO:0007669"/>
    <property type="project" value="TreeGrafter"/>
</dbReference>
<reference evidence="6" key="1">
    <citation type="journal article" date="2021" name="Mol. Ecol. Resour.">
        <title>Apolygus lucorum genome provides insights into omnivorousness and mesophyll feeding.</title>
        <authorList>
            <person name="Liu Y."/>
            <person name="Liu H."/>
            <person name="Wang H."/>
            <person name="Huang T."/>
            <person name="Liu B."/>
            <person name="Yang B."/>
            <person name="Yin L."/>
            <person name="Li B."/>
            <person name="Zhang Y."/>
            <person name="Zhang S."/>
            <person name="Jiang F."/>
            <person name="Zhang X."/>
            <person name="Ren Y."/>
            <person name="Wang B."/>
            <person name="Wang S."/>
            <person name="Lu Y."/>
            <person name="Wu K."/>
            <person name="Fan W."/>
            <person name="Wang G."/>
        </authorList>
    </citation>
    <scope>NUCLEOTIDE SEQUENCE</scope>
    <source>
        <strain evidence="6">12Hb</strain>
    </source>
</reference>
<keyword evidence="7" id="KW-1185">Reference proteome</keyword>
<dbReference type="OrthoDB" id="6755582at2759"/>
<dbReference type="PANTHER" id="PTHR11610:SF173">
    <property type="entry name" value="LIPASE DOMAIN-CONTAINING PROTEIN-RELATED"/>
    <property type="match status" value="1"/>
</dbReference>
<evidence type="ECO:0000313" key="6">
    <source>
        <dbReference type="EMBL" id="KAF6212642.1"/>
    </source>
</evidence>
<evidence type="ECO:0000256" key="3">
    <source>
        <dbReference type="ARBA" id="ARBA00022525"/>
    </source>
</evidence>
<dbReference type="GO" id="GO:0016042">
    <property type="term" value="P:lipid catabolic process"/>
    <property type="evidence" value="ECO:0007669"/>
    <property type="project" value="TreeGrafter"/>
</dbReference>
<feature type="domain" description="Lipase" evidence="5">
    <location>
        <begin position="83"/>
        <end position="293"/>
    </location>
</feature>
<dbReference type="PANTHER" id="PTHR11610">
    <property type="entry name" value="LIPASE"/>
    <property type="match status" value="1"/>
</dbReference>
<dbReference type="InterPro" id="IPR013818">
    <property type="entry name" value="Lipase"/>
</dbReference>
<protein>
    <recommendedName>
        <fullName evidence="5">Lipase domain-containing protein</fullName>
    </recommendedName>
</protein>
<accession>A0A6A4JJ09</accession>
<dbReference type="GO" id="GO:0016298">
    <property type="term" value="F:lipase activity"/>
    <property type="evidence" value="ECO:0007669"/>
    <property type="project" value="InterPro"/>
</dbReference>
<comment type="caution">
    <text evidence="6">The sequence shown here is derived from an EMBL/GenBank/DDBJ whole genome shotgun (WGS) entry which is preliminary data.</text>
</comment>
<dbReference type="AlphaFoldDB" id="A0A6A4JJ09"/>
<name>A0A6A4JJ09_APOLU</name>
<evidence type="ECO:0000313" key="7">
    <source>
        <dbReference type="Proteomes" id="UP000466442"/>
    </source>
</evidence>
<organism evidence="6 7">
    <name type="scientific">Apolygus lucorum</name>
    <name type="common">Small green plant bug</name>
    <name type="synonym">Lygocoris lucorum</name>
    <dbReference type="NCBI Taxonomy" id="248454"/>
    <lineage>
        <taxon>Eukaryota</taxon>
        <taxon>Metazoa</taxon>
        <taxon>Ecdysozoa</taxon>
        <taxon>Arthropoda</taxon>
        <taxon>Hexapoda</taxon>
        <taxon>Insecta</taxon>
        <taxon>Pterygota</taxon>
        <taxon>Neoptera</taxon>
        <taxon>Paraneoptera</taxon>
        <taxon>Hemiptera</taxon>
        <taxon>Heteroptera</taxon>
        <taxon>Panheteroptera</taxon>
        <taxon>Cimicomorpha</taxon>
        <taxon>Miridae</taxon>
        <taxon>Mirini</taxon>
        <taxon>Apolygus</taxon>
    </lineage>
</organism>
<dbReference type="InterPro" id="IPR000734">
    <property type="entry name" value="TAG_lipase"/>
</dbReference>
<comment type="subcellular location">
    <subcellularLocation>
        <location evidence="1">Secreted</location>
    </subcellularLocation>
</comment>
<keyword evidence="3" id="KW-0964">Secreted</keyword>
<evidence type="ECO:0000259" key="5">
    <source>
        <dbReference type="Pfam" id="PF00151"/>
    </source>
</evidence>
<dbReference type="InterPro" id="IPR029058">
    <property type="entry name" value="AB_hydrolase_fold"/>
</dbReference>